<feature type="transmembrane region" description="Helical" evidence="1">
    <location>
        <begin position="252"/>
        <end position="270"/>
    </location>
</feature>
<keyword evidence="1" id="KW-0472">Membrane</keyword>
<sequence>MIAFLANLRRLDRRWIFLMVGLLVVAPLLTGFHIAPVKPGSRAKGFYDAIEKLKPGSTVLLAGDYDPGTIAENYPMHLAAARQLMARNIKIIGVELYPGGPPLADQVLHLAGAEYKKREGYDYVNLGYKSGNEAVMSAMGSAGIPRTYPADRSGTPVGRIPVMKGIENFSQIAMIVSVSARYPGTKEWVQQVVSRYHVPMIAGVTAVSAPEYYPYLQAGQLQGLLGGMAGAAEYEVLVNHPALATRGMDAQSLAHIFIALMILLGNLAALPQRSPGARQS</sequence>
<gene>
    <name evidence="2" type="ORF">E6K71_01955</name>
</gene>
<evidence type="ECO:0000313" key="2">
    <source>
        <dbReference type="EMBL" id="TMQ50643.1"/>
    </source>
</evidence>
<evidence type="ECO:0008006" key="4">
    <source>
        <dbReference type="Google" id="ProtNLM"/>
    </source>
</evidence>
<accession>A0A538SGZ9</accession>
<dbReference type="AlphaFoldDB" id="A0A538SGZ9"/>
<keyword evidence="1" id="KW-0812">Transmembrane</keyword>
<organism evidence="2 3">
    <name type="scientific">Eiseniibacteriota bacterium</name>
    <dbReference type="NCBI Taxonomy" id="2212470"/>
    <lineage>
        <taxon>Bacteria</taxon>
        <taxon>Candidatus Eiseniibacteriota</taxon>
    </lineage>
</organism>
<evidence type="ECO:0000313" key="3">
    <source>
        <dbReference type="Proteomes" id="UP000316292"/>
    </source>
</evidence>
<keyword evidence="1" id="KW-1133">Transmembrane helix</keyword>
<comment type="caution">
    <text evidence="2">The sequence shown here is derived from an EMBL/GenBank/DDBJ whole genome shotgun (WGS) entry which is preliminary data.</text>
</comment>
<evidence type="ECO:0000256" key="1">
    <source>
        <dbReference type="SAM" id="Phobius"/>
    </source>
</evidence>
<feature type="transmembrane region" description="Helical" evidence="1">
    <location>
        <begin position="15"/>
        <end position="35"/>
    </location>
</feature>
<dbReference type="EMBL" id="VBOR01000030">
    <property type="protein sequence ID" value="TMQ50643.1"/>
    <property type="molecule type" value="Genomic_DNA"/>
</dbReference>
<dbReference type="Proteomes" id="UP000316292">
    <property type="component" value="Unassembled WGS sequence"/>
</dbReference>
<protein>
    <recommendedName>
        <fullName evidence="4">CHASE2 domain-containing protein</fullName>
    </recommendedName>
</protein>
<reference evidence="2 3" key="1">
    <citation type="journal article" date="2019" name="Nat. Microbiol.">
        <title>Mediterranean grassland soil C-N compound turnover is dependent on rainfall and depth, and is mediated by genomically divergent microorganisms.</title>
        <authorList>
            <person name="Diamond S."/>
            <person name="Andeer P.F."/>
            <person name="Li Z."/>
            <person name="Crits-Christoph A."/>
            <person name="Burstein D."/>
            <person name="Anantharaman K."/>
            <person name="Lane K.R."/>
            <person name="Thomas B.C."/>
            <person name="Pan C."/>
            <person name="Northen T.R."/>
            <person name="Banfield J.F."/>
        </authorList>
    </citation>
    <scope>NUCLEOTIDE SEQUENCE [LARGE SCALE GENOMIC DNA]</scope>
    <source>
        <strain evidence="2">WS_1</strain>
    </source>
</reference>
<name>A0A538SGZ9_UNCEI</name>
<proteinExistence type="predicted"/>